<evidence type="ECO:0000313" key="3">
    <source>
        <dbReference type="Proteomes" id="UP000198848"/>
    </source>
</evidence>
<feature type="transmembrane region" description="Helical" evidence="1">
    <location>
        <begin position="33"/>
        <end position="50"/>
    </location>
</feature>
<keyword evidence="1" id="KW-0472">Membrane</keyword>
<proteinExistence type="predicted"/>
<keyword evidence="1" id="KW-1133">Transmembrane helix</keyword>
<dbReference type="AlphaFoldDB" id="A0A1H1IRX0"/>
<dbReference type="Pfam" id="PF24377">
    <property type="entry name" value="DUF7533"/>
    <property type="match status" value="1"/>
</dbReference>
<keyword evidence="1" id="KW-0812">Transmembrane</keyword>
<dbReference type="InterPro" id="IPR055955">
    <property type="entry name" value="DUF7533"/>
</dbReference>
<dbReference type="EMBL" id="FNLC01000005">
    <property type="protein sequence ID" value="SDR40413.1"/>
    <property type="molecule type" value="Genomic_DNA"/>
</dbReference>
<accession>A0A1H1IRX0</accession>
<name>A0A1H1IRX0_NATTX</name>
<evidence type="ECO:0000256" key="1">
    <source>
        <dbReference type="SAM" id="Phobius"/>
    </source>
</evidence>
<dbReference type="OrthoDB" id="157531at2157"/>
<keyword evidence="3" id="KW-1185">Reference proteome</keyword>
<reference evidence="3" key="1">
    <citation type="submission" date="2016-10" db="EMBL/GenBank/DDBJ databases">
        <authorList>
            <person name="Varghese N."/>
            <person name="Submissions S."/>
        </authorList>
    </citation>
    <scope>NUCLEOTIDE SEQUENCE [LARGE SCALE GENOMIC DNA]</scope>
    <source>
        <strain evidence="3">DSM 24767</strain>
    </source>
</reference>
<sequence length="84" mass="8717">MTGILDTVKFAGVLVLAIPPALAGLELLVVRGQTLTGGALITLAILLVLVQQRLTTPGDVPGLVARRLVGTVTDEPESESDERS</sequence>
<dbReference type="Proteomes" id="UP000198848">
    <property type="component" value="Unassembled WGS sequence"/>
</dbReference>
<evidence type="ECO:0000313" key="2">
    <source>
        <dbReference type="EMBL" id="SDR40413.1"/>
    </source>
</evidence>
<dbReference type="RefSeq" id="WP_090385263.1">
    <property type="nucleotide sequence ID" value="NZ_FNLC01000005.1"/>
</dbReference>
<protein>
    <submittedName>
        <fullName evidence="2">Uncharacterized protein</fullName>
    </submittedName>
</protein>
<gene>
    <name evidence="2" type="ORF">SAMN04489842_3766</name>
</gene>
<organism evidence="2 3">
    <name type="scientific">Natronobacterium texcoconense</name>
    <dbReference type="NCBI Taxonomy" id="1095778"/>
    <lineage>
        <taxon>Archaea</taxon>
        <taxon>Methanobacteriati</taxon>
        <taxon>Methanobacteriota</taxon>
        <taxon>Stenosarchaea group</taxon>
        <taxon>Halobacteria</taxon>
        <taxon>Halobacteriales</taxon>
        <taxon>Natrialbaceae</taxon>
        <taxon>Natronobacterium</taxon>
    </lineage>
</organism>
<dbReference type="STRING" id="1095778.SAMN04489842_3766"/>